<organism evidence="3 4">
    <name type="scientific">Geodermatophilus sabuli</name>
    <dbReference type="NCBI Taxonomy" id="1564158"/>
    <lineage>
        <taxon>Bacteria</taxon>
        <taxon>Bacillati</taxon>
        <taxon>Actinomycetota</taxon>
        <taxon>Actinomycetes</taxon>
        <taxon>Geodermatophilales</taxon>
        <taxon>Geodermatophilaceae</taxon>
        <taxon>Geodermatophilus</taxon>
    </lineage>
</organism>
<evidence type="ECO:0000313" key="3">
    <source>
        <dbReference type="EMBL" id="NEK56733.1"/>
    </source>
</evidence>
<proteinExistence type="predicted"/>
<sequence>MDGGPASPRRIGHVPGPDDEQHVSGWLATATVDAAVFELRPDYRALLLTADGLHGGPSDEVSERVLADAEDAARRLLGGRPPEQLAHLSAWREAYRAFGARPQRTRPSVEALLRRVQPDGLPRIDRITDVYNAVSVAHLLPIGGEDRAAYAGPPRLVRATGDEAFDTTAGGEPVIEHPDAGEVVWRDDAGVTCRRWNWRQGTRTRITTDTTSAVFILDALAPLPDDAVCAAADALTDALLALSPAAVVHRRLLARPGRDTSTPPG</sequence>
<dbReference type="AlphaFoldDB" id="A0A7K3VXD1"/>
<dbReference type="SMART" id="SM00873">
    <property type="entry name" value="B3_4"/>
    <property type="match status" value="1"/>
</dbReference>
<accession>A0A7K3VXD1</accession>
<keyword evidence="4" id="KW-1185">Reference proteome</keyword>
<gene>
    <name evidence="3" type="ORF">GCU56_02430</name>
</gene>
<evidence type="ECO:0000256" key="1">
    <source>
        <dbReference type="SAM" id="MobiDB-lite"/>
    </source>
</evidence>
<evidence type="ECO:0000313" key="4">
    <source>
        <dbReference type="Proteomes" id="UP000470246"/>
    </source>
</evidence>
<dbReference type="Pfam" id="PF03483">
    <property type="entry name" value="B3_4"/>
    <property type="match status" value="1"/>
</dbReference>
<reference evidence="3 4" key="1">
    <citation type="submission" date="2020-02" db="EMBL/GenBank/DDBJ databases">
        <title>Geodermatophilus sabuli CPCC 205279 I12A-02694.</title>
        <authorList>
            <person name="Jiang Z."/>
        </authorList>
    </citation>
    <scope>NUCLEOTIDE SEQUENCE [LARGE SCALE GENOMIC DNA]</scope>
    <source>
        <strain evidence="3 4">I12A-02694</strain>
    </source>
</reference>
<dbReference type="SUPFAM" id="SSF56037">
    <property type="entry name" value="PheT/TilS domain"/>
    <property type="match status" value="1"/>
</dbReference>
<dbReference type="GO" id="GO:0003723">
    <property type="term" value="F:RNA binding"/>
    <property type="evidence" value="ECO:0007669"/>
    <property type="project" value="InterPro"/>
</dbReference>
<feature type="region of interest" description="Disordered" evidence="1">
    <location>
        <begin position="1"/>
        <end position="20"/>
    </location>
</feature>
<dbReference type="EMBL" id="JAAGWF010000003">
    <property type="protein sequence ID" value="NEK56733.1"/>
    <property type="molecule type" value="Genomic_DNA"/>
</dbReference>
<dbReference type="Proteomes" id="UP000470246">
    <property type="component" value="Unassembled WGS sequence"/>
</dbReference>
<dbReference type="InterPro" id="IPR005146">
    <property type="entry name" value="B3/B4_tRNA-bd"/>
</dbReference>
<comment type="caution">
    <text evidence="3">The sequence shown here is derived from an EMBL/GenBank/DDBJ whole genome shotgun (WGS) entry which is preliminary data.</text>
</comment>
<dbReference type="Gene3D" id="3.50.40.10">
    <property type="entry name" value="Phenylalanyl-trna Synthetase, Chain B, domain 3"/>
    <property type="match status" value="1"/>
</dbReference>
<protein>
    <recommendedName>
        <fullName evidence="2">B3/B4 tRNA-binding domain-containing protein</fullName>
    </recommendedName>
</protein>
<feature type="domain" description="B3/B4 tRNA-binding" evidence="2">
    <location>
        <begin position="89"/>
        <end position="244"/>
    </location>
</feature>
<dbReference type="PANTHER" id="PTHR39209:SF2">
    <property type="entry name" value="CYTOPLASMIC PROTEIN"/>
    <property type="match status" value="1"/>
</dbReference>
<dbReference type="InterPro" id="IPR020825">
    <property type="entry name" value="Phe-tRNA_synthase-like_B3/B4"/>
</dbReference>
<dbReference type="PANTHER" id="PTHR39209">
    <property type="match status" value="1"/>
</dbReference>
<dbReference type="GO" id="GO:0004826">
    <property type="term" value="F:phenylalanine-tRNA ligase activity"/>
    <property type="evidence" value="ECO:0007669"/>
    <property type="project" value="InterPro"/>
</dbReference>
<name>A0A7K3VXD1_9ACTN</name>
<evidence type="ECO:0000259" key="2">
    <source>
        <dbReference type="SMART" id="SM00873"/>
    </source>
</evidence>